<evidence type="ECO:0000313" key="1">
    <source>
        <dbReference type="EMBL" id="MPC47448.1"/>
    </source>
</evidence>
<protein>
    <submittedName>
        <fullName evidence="1">Uncharacterized protein</fullName>
    </submittedName>
</protein>
<dbReference type="Proteomes" id="UP000324222">
    <property type="component" value="Unassembled WGS sequence"/>
</dbReference>
<proteinExistence type="predicted"/>
<keyword evidence="2" id="KW-1185">Reference proteome</keyword>
<dbReference type="EMBL" id="VSRR010007743">
    <property type="protein sequence ID" value="MPC47448.1"/>
    <property type="molecule type" value="Genomic_DNA"/>
</dbReference>
<dbReference type="AlphaFoldDB" id="A0A5B7FR94"/>
<sequence>MIRSLHDESCSTVALTAHPPLFPRPVAALPSAHPRSVTPHSYFLKHPKVKSFFCGGRSEVTA</sequence>
<comment type="caution">
    <text evidence="1">The sequence shown here is derived from an EMBL/GenBank/DDBJ whole genome shotgun (WGS) entry which is preliminary data.</text>
</comment>
<accession>A0A5B7FR94</accession>
<evidence type="ECO:0000313" key="2">
    <source>
        <dbReference type="Proteomes" id="UP000324222"/>
    </source>
</evidence>
<name>A0A5B7FR94_PORTR</name>
<organism evidence="1 2">
    <name type="scientific">Portunus trituberculatus</name>
    <name type="common">Swimming crab</name>
    <name type="synonym">Neptunus trituberculatus</name>
    <dbReference type="NCBI Taxonomy" id="210409"/>
    <lineage>
        <taxon>Eukaryota</taxon>
        <taxon>Metazoa</taxon>
        <taxon>Ecdysozoa</taxon>
        <taxon>Arthropoda</taxon>
        <taxon>Crustacea</taxon>
        <taxon>Multicrustacea</taxon>
        <taxon>Malacostraca</taxon>
        <taxon>Eumalacostraca</taxon>
        <taxon>Eucarida</taxon>
        <taxon>Decapoda</taxon>
        <taxon>Pleocyemata</taxon>
        <taxon>Brachyura</taxon>
        <taxon>Eubrachyura</taxon>
        <taxon>Portunoidea</taxon>
        <taxon>Portunidae</taxon>
        <taxon>Portuninae</taxon>
        <taxon>Portunus</taxon>
    </lineage>
</organism>
<reference evidence="1 2" key="1">
    <citation type="submission" date="2019-05" db="EMBL/GenBank/DDBJ databases">
        <title>Another draft genome of Portunus trituberculatus and its Hox gene families provides insights of decapod evolution.</title>
        <authorList>
            <person name="Jeong J.-H."/>
            <person name="Song I."/>
            <person name="Kim S."/>
            <person name="Choi T."/>
            <person name="Kim D."/>
            <person name="Ryu S."/>
            <person name="Kim W."/>
        </authorList>
    </citation>
    <scope>NUCLEOTIDE SEQUENCE [LARGE SCALE GENOMIC DNA]</scope>
    <source>
        <tissue evidence="1">Muscle</tissue>
    </source>
</reference>
<gene>
    <name evidence="1" type="ORF">E2C01_041195</name>
</gene>